<keyword evidence="1" id="KW-0805">Transcription regulation</keyword>
<dbReference type="InterPro" id="IPR018060">
    <property type="entry name" value="HTH_AraC"/>
</dbReference>
<dbReference type="SUPFAM" id="SSF46689">
    <property type="entry name" value="Homeodomain-like"/>
    <property type="match status" value="2"/>
</dbReference>
<dbReference type="GO" id="GO:0003700">
    <property type="term" value="F:DNA-binding transcription factor activity"/>
    <property type="evidence" value="ECO:0007669"/>
    <property type="project" value="InterPro"/>
</dbReference>
<reference evidence="5 6" key="2">
    <citation type="submission" date="2020-03" db="EMBL/GenBank/DDBJ databases">
        <authorList>
            <person name="Ichikawa N."/>
            <person name="Kimura A."/>
            <person name="Kitahashi Y."/>
            <person name="Uohara A."/>
        </authorList>
    </citation>
    <scope>NUCLEOTIDE SEQUENCE [LARGE SCALE GENOMIC DNA]</scope>
    <source>
        <strain evidence="5 6">NBRC 108639</strain>
    </source>
</reference>
<evidence type="ECO:0000256" key="3">
    <source>
        <dbReference type="ARBA" id="ARBA00023163"/>
    </source>
</evidence>
<evidence type="ECO:0000256" key="1">
    <source>
        <dbReference type="ARBA" id="ARBA00023015"/>
    </source>
</evidence>
<evidence type="ECO:0000259" key="4">
    <source>
        <dbReference type="PROSITE" id="PS01124"/>
    </source>
</evidence>
<dbReference type="AlphaFoldDB" id="A0A6V8KIJ6"/>
<evidence type="ECO:0000313" key="5">
    <source>
        <dbReference type="EMBL" id="GFJ81527.1"/>
    </source>
</evidence>
<feature type="domain" description="HTH araC/xylS-type" evidence="4">
    <location>
        <begin position="23"/>
        <end position="121"/>
    </location>
</feature>
<dbReference type="EMBL" id="BLPF01000002">
    <property type="protein sequence ID" value="GFJ81527.1"/>
    <property type="molecule type" value="Genomic_DNA"/>
</dbReference>
<evidence type="ECO:0000256" key="2">
    <source>
        <dbReference type="ARBA" id="ARBA00023125"/>
    </source>
</evidence>
<dbReference type="GO" id="GO:0043565">
    <property type="term" value="F:sequence-specific DNA binding"/>
    <property type="evidence" value="ECO:0007669"/>
    <property type="project" value="InterPro"/>
</dbReference>
<dbReference type="RefSeq" id="WP_173060878.1">
    <property type="nucleotide sequence ID" value="NZ_BAABGO010000023.1"/>
</dbReference>
<dbReference type="SMART" id="SM00342">
    <property type="entry name" value="HTH_ARAC"/>
    <property type="match status" value="1"/>
</dbReference>
<gene>
    <name evidence="5" type="ORF">Phou_057070</name>
</gene>
<name>A0A6V8KIJ6_9ACTN</name>
<dbReference type="Proteomes" id="UP000482800">
    <property type="component" value="Unassembled WGS sequence"/>
</dbReference>
<dbReference type="InterPro" id="IPR050204">
    <property type="entry name" value="AraC_XylS_family_regulators"/>
</dbReference>
<dbReference type="PROSITE" id="PS01124">
    <property type="entry name" value="HTH_ARAC_FAMILY_2"/>
    <property type="match status" value="1"/>
</dbReference>
<keyword evidence="3" id="KW-0804">Transcription</keyword>
<organism evidence="5 6">
    <name type="scientific">Phytohabitans houttuyneae</name>
    <dbReference type="NCBI Taxonomy" id="1076126"/>
    <lineage>
        <taxon>Bacteria</taxon>
        <taxon>Bacillati</taxon>
        <taxon>Actinomycetota</taxon>
        <taxon>Actinomycetes</taxon>
        <taxon>Micromonosporales</taxon>
        <taxon>Micromonosporaceae</taxon>
    </lineage>
</organism>
<sequence>MSSQALGRRHSPAAVEQHRDAIAHVVTVMRQRLTEPLTLKELAQVAYMSPFHFSRVFRLVTGTPPGRFLAALRMAEAKRLIVSSPISVTDICTSVGYSSLGTFTTQFAQQVGVGPRELRRLGGQLGEQAVTDLLTRMPHVSSRNGGSVVGTVHLPWRPDLVVMIGLFPGPLAIGPPIACTGADGSGDFRIDVVPDGTYHLLAAGHPTTTTVVEVLAGDLDGQQWVGAADTAVAVRAGRTAGPVHVTLATSTGTEPPIVAGLPLFGPRLAA</sequence>
<evidence type="ECO:0000313" key="6">
    <source>
        <dbReference type="Proteomes" id="UP000482800"/>
    </source>
</evidence>
<protein>
    <submittedName>
        <fullName evidence="5">AraC family transcriptional regulator</fullName>
    </submittedName>
</protein>
<comment type="caution">
    <text evidence="5">The sequence shown here is derived from an EMBL/GenBank/DDBJ whole genome shotgun (WGS) entry which is preliminary data.</text>
</comment>
<accession>A0A6V8KIJ6</accession>
<reference evidence="5 6" key="1">
    <citation type="submission" date="2020-03" db="EMBL/GenBank/DDBJ databases">
        <title>Whole genome shotgun sequence of Phytohabitans houttuyneae NBRC 108639.</title>
        <authorList>
            <person name="Komaki H."/>
            <person name="Tamura T."/>
        </authorList>
    </citation>
    <scope>NUCLEOTIDE SEQUENCE [LARGE SCALE GENOMIC DNA]</scope>
    <source>
        <strain evidence="5 6">NBRC 108639</strain>
    </source>
</reference>
<dbReference type="PANTHER" id="PTHR46796:SF2">
    <property type="entry name" value="TRANSCRIPTIONAL REGULATORY PROTEIN"/>
    <property type="match status" value="1"/>
</dbReference>
<dbReference type="Gene3D" id="1.10.10.60">
    <property type="entry name" value="Homeodomain-like"/>
    <property type="match status" value="2"/>
</dbReference>
<dbReference type="Pfam" id="PF12833">
    <property type="entry name" value="HTH_18"/>
    <property type="match status" value="1"/>
</dbReference>
<keyword evidence="2" id="KW-0238">DNA-binding</keyword>
<keyword evidence="6" id="KW-1185">Reference proteome</keyword>
<dbReference type="InterPro" id="IPR009057">
    <property type="entry name" value="Homeodomain-like_sf"/>
</dbReference>
<dbReference type="PANTHER" id="PTHR46796">
    <property type="entry name" value="HTH-TYPE TRANSCRIPTIONAL ACTIVATOR RHAS-RELATED"/>
    <property type="match status" value="1"/>
</dbReference>
<proteinExistence type="predicted"/>